<reference evidence="1" key="1">
    <citation type="submission" date="2019-08" db="EMBL/GenBank/DDBJ databases">
        <authorList>
            <person name="Kucharzyk K."/>
            <person name="Murdoch R.W."/>
            <person name="Higgins S."/>
            <person name="Loffler F."/>
        </authorList>
    </citation>
    <scope>NUCLEOTIDE SEQUENCE</scope>
</reference>
<dbReference type="EMBL" id="VSSQ01066687">
    <property type="protein sequence ID" value="MPN19179.1"/>
    <property type="molecule type" value="Genomic_DNA"/>
</dbReference>
<proteinExistence type="predicted"/>
<organism evidence="1">
    <name type="scientific">bioreactor metagenome</name>
    <dbReference type="NCBI Taxonomy" id="1076179"/>
    <lineage>
        <taxon>unclassified sequences</taxon>
        <taxon>metagenomes</taxon>
        <taxon>ecological metagenomes</taxon>
    </lineage>
</organism>
<protein>
    <submittedName>
        <fullName evidence="1">Uncharacterized protein</fullName>
    </submittedName>
</protein>
<accession>A0A645FZX6</accession>
<evidence type="ECO:0000313" key="1">
    <source>
        <dbReference type="EMBL" id="MPN19179.1"/>
    </source>
</evidence>
<gene>
    <name evidence="1" type="ORF">SDC9_166545</name>
</gene>
<name>A0A645FZX6_9ZZZZ</name>
<comment type="caution">
    <text evidence="1">The sequence shown here is derived from an EMBL/GenBank/DDBJ whole genome shotgun (WGS) entry which is preliminary data.</text>
</comment>
<dbReference type="AlphaFoldDB" id="A0A645FZX6"/>
<sequence>MSAILITVPKDWQLLSFRDEAGQDLDYKELKDSIFPSAGTEGETPAANLRVFLLSKPAEGNYQLAFSYQDDRYENVTNATIYAYDETGNVAIYRTFYSLNPEQVLNTQGMNLQLNFSRRNSMLSSTEITLVPKDTEQIQTEKLDALQAELEARWQAGQLSFYLFQQLENLLTDIRKYPDFFSLLSIFTSYYQLDFHEILGF</sequence>